<dbReference type="PANTHER" id="PTHR46579:SF1">
    <property type="entry name" value="F5_8 TYPE C DOMAIN-CONTAINING PROTEIN"/>
    <property type="match status" value="1"/>
</dbReference>
<dbReference type="STRING" id="114155.A0A4Q9PRE0"/>
<reference evidence="2 4" key="1">
    <citation type="submission" date="2019-01" db="EMBL/GenBank/DDBJ databases">
        <title>Draft genome sequences of three monokaryotic isolates of the white-rot basidiomycete fungus Dichomitus squalens.</title>
        <authorList>
            <consortium name="DOE Joint Genome Institute"/>
            <person name="Lopez S.C."/>
            <person name="Andreopoulos B."/>
            <person name="Pangilinan J."/>
            <person name="Lipzen A."/>
            <person name="Riley R."/>
            <person name="Ahrendt S."/>
            <person name="Ng V."/>
            <person name="Barry K."/>
            <person name="Daum C."/>
            <person name="Grigoriev I.V."/>
            <person name="Hilden K.S."/>
            <person name="Makela M.R."/>
            <person name="de Vries R.P."/>
        </authorList>
    </citation>
    <scope>NUCLEOTIDE SEQUENCE [LARGE SCALE GENOMIC DNA]</scope>
    <source>
        <strain evidence="2 4">CBS 464.89</strain>
    </source>
</reference>
<proteinExistence type="predicted"/>
<dbReference type="EMBL" id="ML145108">
    <property type="protein sequence ID" value="TBU59959.1"/>
    <property type="molecule type" value="Genomic_DNA"/>
</dbReference>
<dbReference type="Proteomes" id="UP000292082">
    <property type="component" value="Unassembled WGS sequence"/>
</dbReference>
<evidence type="ECO:0000256" key="1">
    <source>
        <dbReference type="SAM" id="Coils"/>
    </source>
</evidence>
<organism evidence="2 4">
    <name type="scientific">Dichomitus squalens</name>
    <dbReference type="NCBI Taxonomy" id="114155"/>
    <lineage>
        <taxon>Eukaryota</taxon>
        <taxon>Fungi</taxon>
        <taxon>Dikarya</taxon>
        <taxon>Basidiomycota</taxon>
        <taxon>Agaricomycotina</taxon>
        <taxon>Agaricomycetes</taxon>
        <taxon>Polyporales</taxon>
        <taxon>Polyporaceae</taxon>
        <taxon>Dichomitus</taxon>
    </lineage>
</organism>
<feature type="coiled-coil region" evidence="1">
    <location>
        <begin position="13"/>
        <end position="47"/>
    </location>
</feature>
<feature type="non-terminal residue" evidence="2">
    <location>
        <position position="1"/>
    </location>
</feature>
<name>A0A4Q9PRE0_9APHY</name>
<dbReference type="InterPro" id="IPR024930">
    <property type="entry name" value="Skp_dom_sf"/>
</dbReference>
<evidence type="ECO:0000313" key="3">
    <source>
        <dbReference type="EMBL" id="TBU59959.1"/>
    </source>
</evidence>
<dbReference type="EMBL" id="ML145144">
    <property type="protein sequence ID" value="TBU56941.1"/>
    <property type="molecule type" value="Genomic_DNA"/>
</dbReference>
<sequence>LPLIWHQCLPEAVKDYQSAYKKYETALQKHNDAAQKHEADVQALRTQVTSPDLNPRQRTKLDKKIKELVSKGPKPPLEPTQRMQDAEVPLMLSLGAALKLLLGSPTSAMQRQRGTQLLLSYLQEFKRIYGVSAMVPNHHFATHIPQQLEDYGTVYEIWAFLAERLNKTLKSTNQNNRRGGQQEVTMMREFDRHMQVRAIVRTFHCSFRRATDVTPALHRLNMHQHLHQMEPMKLRYRA</sequence>
<protein>
    <submittedName>
        <fullName evidence="2">Uncharacterized protein</fullName>
    </submittedName>
</protein>
<keyword evidence="1" id="KW-0175">Coiled coil</keyword>
<dbReference type="AlphaFoldDB" id="A0A4Q9PRE0"/>
<accession>A0A4Q9PRE0</accession>
<evidence type="ECO:0000313" key="4">
    <source>
        <dbReference type="Proteomes" id="UP000292082"/>
    </source>
</evidence>
<gene>
    <name evidence="3" type="ORF">BD310DRAFT_815991</name>
    <name evidence="2" type="ORF">BD310DRAFT_822673</name>
</gene>
<dbReference type="PANTHER" id="PTHR46579">
    <property type="entry name" value="F5/8 TYPE C DOMAIN-CONTAINING PROTEIN-RELATED"/>
    <property type="match status" value="1"/>
</dbReference>
<keyword evidence="4" id="KW-1185">Reference proteome</keyword>
<evidence type="ECO:0000313" key="2">
    <source>
        <dbReference type="EMBL" id="TBU56941.1"/>
    </source>
</evidence>
<dbReference type="SUPFAM" id="SSF111384">
    <property type="entry name" value="OmpH-like"/>
    <property type="match status" value="1"/>
</dbReference>